<evidence type="ECO:0000313" key="2">
    <source>
        <dbReference type="Proteomes" id="UP001372338"/>
    </source>
</evidence>
<comment type="caution">
    <text evidence="1">The sequence shown here is derived from an EMBL/GenBank/DDBJ whole genome shotgun (WGS) entry which is preliminary data.</text>
</comment>
<gene>
    <name evidence="1" type="ORF">RIF29_42166</name>
</gene>
<reference evidence="1 2" key="1">
    <citation type="submission" date="2024-01" db="EMBL/GenBank/DDBJ databases">
        <title>The genomes of 5 underutilized Papilionoideae crops provide insights into root nodulation and disease resistanc.</title>
        <authorList>
            <person name="Yuan L."/>
        </authorList>
    </citation>
    <scope>NUCLEOTIDE SEQUENCE [LARGE SCALE GENOMIC DNA]</scope>
    <source>
        <strain evidence="1">ZHUSHIDOU_FW_LH</strain>
        <tissue evidence="1">Leaf</tissue>
    </source>
</reference>
<dbReference type="EMBL" id="JAYWIO010000008">
    <property type="protein sequence ID" value="KAK7247285.1"/>
    <property type="molecule type" value="Genomic_DNA"/>
</dbReference>
<name>A0AAN9EBY7_CROPI</name>
<dbReference type="AlphaFoldDB" id="A0AAN9EBY7"/>
<dbReference type="Proteomes" id="UP001372338">
    <property type="component" value="Unassembled WGS sequence"/>
</dbReference>
<evidence type="ECO:0000313" key="1">
    <source>
        <dbReference type="EMBL" id="KAK7247285.1"/>
    </source>
</evidence>
<keyword evidence="2" id="KW-1185">Reference proteome</keyword>
<protein>
    <submittedName>
        <fullName evidence="1">Uncharacterized protein</fullName>
    </submittedName>
</protein>
<organism evidence="1 2">
    <name type="scientific">Crotalaria pallida</name>
    <name type="common">Smooth rattlebox</name>
    <name type="synonym">Crotalaria striata</name>
    <dbReference type="NCBI Taxonomy" id="3830"/>
    <lineage>
        <taxon>Eukaryota</taxon>
        <taxon>Viridiplantae</taxon>
        <taxon>Streptophyta</taxon>
        <taxon>Embryophyta</taxon>
        <taxon>Tracheophyta</taxon>
        <taxon>Spermatophyta</taxon>
        <taxon>Magnoliopsida</taxon>
        <taxon>eudicotyledons</taxon>
        <taxon>Gunneridae</taxon>
        <taxon>Pentapetalae</taxon>
        <taxon>rosids</taxon>
        <taxon>fabids</taxon>
        <taxon>Fabales</taxon>
        <taxon>Fabaceae</taxon>
        <taxon>Papilionoideae</taxon>
        <taxon>50 kb inversion clade</taxon>
        <taxon>genistoids sensu lato</taxon>
        <taxon>core genistoids</taxon>
        <taxon>Crotalarieae</taxon>
        <taxon>Crotalaria</taxon>
    </lineage>
</organism>
<accession>A0AAN9EBY7</accession>
<proteinExistence type="predicted"/>
<sequence length="75" mass="8512">MCVATSVVIHGCCHSCQCCGISQTNRFLNNLYLNSVLRILDPNSLRSLSLSLLHLFSFVHLPFTFTSSFRYSFHI</sequence>